<dbReference type="InterPro" id="IPR012337">
    <property type="entry name" value="RNaseH-like_sf"/>
</dbReference>
<evidence type="ECO:0000259" key="7">
    <source>
        <dbReference type="PROSITE" id="PS50879"/>
    </source>
</evidence>
<dbReference type="InterPro" id="IPR036397">
    <property type="entry name" value="RNaseH_sf"/>
</dbReference>
<evidence type="ECO:0000256" key="2">
    <source>
        <dbReference type="ARBA" id="ARBA00022695"/>
    </source>
</evidence>
<evidence type="ECO:0000313" key="10">
    <source>
        <dbReference type="EMBL" id="KAA0717642.1"/>
    </source>
</evidence>
<evidence type="ECO:0000256" key="6">
    <source>
        <dbReference type="ARBA" id="ARBA00022918"/>
    </source>
</evidence>
<reference evidence="10 12" key="1">
    <citation type="journal article" date="2019" name="Mol. Ecol. Resour.">
        <title>Chromosome-level genome assembly of Triplophysa tibetana, a fish adapted to the harsh high-altitude environment of the Tibetan Plateau.</title>
        <authorList>
            <person name="Yang X."/>
            <person name="Liu H."/>
            <person name="Ma Z."/>
            <person name="Zou Y."/>
            <person name="Zou M."/>
            <person name="Mao Y."/>
            <person name="Li X."/>
            <person name="Wang H."/>
            <person name="Chen T."/>
            <person name="Wang W."/>
            <person name="Yang R."/>
        </authorList>
    </citation>
    <scope>NUCLEOTIDE SEQUENCE [LARGE SCALE GENOMIC DNA]</scope>
    <source>
        <strain evidence="10">TTIB1903HZAU</strain>
        <tissue evidence="10">Muscle</tissue>
    </source>
</reference>
<name>A0A5A9P792_9TELE</name>
<evidence type="ECO:0000256" key="3">
    <source>
        <dbReference type="ARBA" id="ARBA00022722"/>
    </source>
</evidence>
<sequence length="266" mass="30577">MTVTTDASLTGWGAIVEGRSASGLWTEQHLHWHINCLEMLAVIRALKYFLPVLRDHHVLIRTDNTAVVSYINHQGGLRSRPLCKLAHQVLLWSQEKFLSIRATYIPGVQNVGADMLSRQGLRPGEWRLHPEVVKQIWERFGQAEIDLFASQETSHCPLWFSIFLPAPLGLDALVQTWPRRRLYAFPPIALLPQVLERVRQEGIRLLLIAPYWPARVWFSDLLMLLEGQPWEIPLRQDLLTQARGTICHPSPELWKLWAWPLKGVAC</sequence>
<dbReference type="Proteomes" id="UP000324632">
    <property type="component" value="Chromosome 10"/>
</dbReference>
<evidence type="ECO:0000313" key="9">
    <source>
        <dbReference type="EMBL" id="KAA0715883.1"/>
    </source>
</evidence>
<proteinExistence type="predicted"/>
<dbReference type="GO" id="GO:0003964">
    <property type="term" value="F:RNA-directed DNA polymerase activity"/>
    <property type="evidence" value="ECO:0007669"/>
    <property type="project" value="UniProtKB-KW"/>
</dbReference>
<evidence type="ECO:0000313" key="12">
    <source>
        <dbReference type="Proteomes" id="UP000324632"/>
    </source>
</evidence>
<dbReference type="InterPro" id="IPR041373">
    <property type="entry name" value="RT_RNaseH"/>
</dbReference>
<dbReference type="PANTHER" id="PTHR33050">
    <property type="entry name" value="REVERSE TRANSCRIPTASE DOMAIN-CONTAINING PROTEIN"/>
    <property type="match status" value="1"/>
</dbReference>
<dbReference type="EMBL" id="SOYY01000002">
    <property type="protein sequence ID" value="KAA0724173.1"/>
    <property type="molecule type" value="Genomic_DNA"/>
</dbReference>
<dbReference type="Proteomes" id="UP000324632">
    <property type="component" value="Chromosome 15"/>
</dbReference>
<accession>A0A5A9P792</accession>
<evidence type="ECO:0000313" key="11">
    <source>
        <dbReference type="EMBL" id="KAA0724173.1"/>
    </source>
</evidence>
<dbReference type="GO" id="GO:0003676">
    <property type="term" value="F:nucleic acid binding"/>
    <property type="evidence" value="ECO:0007669"/>
    <property type="project" value="InterPro"/>
</dbReference>
<dbReference type="InterPro" id="IPR052055">
    <property type="entry name" value="Hepadnavirus_pol/RT"/>
</dbReference>
<dbReference type="Pfam" id="PF17917">
    <property type="entry name" value="RT_RNaseH"/>
    <property type="match status" value="1"/>
</dbReference>
<dbReference type="GO" id="GO:0004523">
    <property type="term" value="F:RNA-DNA hybrid ribonuclease activity"/>
    <property type="evidence" value="ECO:0007669"/>
    <property type="project" value="InterPro"/>
</dbReference>
<protein>
    <recommendedName>
        <fullName evidence="7">RNase H type-1 domain-containing protein</fullName>
    </recommendedName>
</protein>
<organism evidence="10 12">
    <name type="scientific">Triplophysa tibetana</name>
    <dbReference type="NCBI Taxonomy" id="1572043"/>
    <lineage>
        <taxon>Eukaryota</taxon>
        <taxon>Metazoa</taxon>
        <taxon>Chordata</taxon>
        <taxon>Craniata</taxon>
        <taxon>Vertebrata</taxon>
        <taxon>Euteleostomi</taxon>
        <taxon>Actinopterygii</taxon>
        <taxon>Neopterygii</taxon>
        <taxon>Teleostei</taxon>
        <taxon>Ostariophysi</taxon>
        <taxon>Cypriniformes</taxon>
        <taxon>Nemacheilidae</taxon>
        <taxon>Triplophysa</taxon>
    </lineage>
</organism>
<keyword evidence="3" id="KW-0540">Nuclease</keyword>
<dbReference type="SUPFAM" id="SSF53098">
    <property type="entry name" value="Ribonuclease H-like"/>
    <property type="match status" value="1"/>
</dbReference>
<dbReference type="Gene3D" id="3.30.420.10">
    <property type="entry name" value="Ribonuclease H-like superfamily/Ribonuclease H"/>
    <property type="match status" value="1"/>
</dbReference>
<dbReference type="EMBL" id="SOYY01000015">
    <property type="protein sequence ID" value="KAA0711365.1"/>
    <property type="molecule type" value="Genomic_DNA"/>
</dbReference>
<keyword evidence="6" id="KW-0695">RNA-directed DNA polymerase</keyword>
<dbReference type="AlphaFoldDB" id="A0A5A9P792"/>
<dbReference type="InterPro" id="IPR002156">
    <property type="entry name" value="RNaseH_domain"/>
</dbReference>
<evidence type="ECO:0000256" key="5">
    <source>
        <dbReference type="ARBA" id="ARBA00022801"/>
    </source>
</evidence>
<comment type="caution">
    <text evidence="10">The sequence shown here is derived from an EMBL/GenBank/DDBJ whole genome shotgun (WGS) entry which is preliminary data.</text>
</comment>
<keyword evidence="4" id="KW-0255">Endonuclease</keyword>
<feature type="domain" description="RNase H type-1" evidence="7">
    <location>
        <begin position="1"/>
        <end position="122"/>
    </location>
</feature>
<dbReference type="EMBL" id="SOYY01000010">
    <property type="protein sequence ID" value="KAA0715883.1"/>
    <property type="molecule type" value="Genomic_DNA"/>
</dbReference>
<keyword evidence="12" id="KW-1185">Reference proteome</keyword>
<evidence type="ECO:0000256" key="4">
    <source>
        <dbReference type="ARBA" id="ARBA00022759"/>
    </source>
</evidence>
<dbReference type="CDD" id="cd09275">
    <property type="entry name" value="RNase_HI_RT_DIRS1"/>
    <property type="match status" value="1"/>
</dbReference>
<evidence type="ECO:0000313" key="8">
    <source>
        <dbReference type="EMBL" id="KAA0711365.1"/>
    </source>
</evidence>
<dbReference type="Proteomes" id="UP000324632">
    <property type="component" value="Chromosome 2"/>
</dbReference>
<keyword evidence="1" id="KW-0808">Transferase</keyword>
<dbReference type="PANTHER" id="PTHR33050:SF7">
    <property type="entry name" value="RIBONUCLEASE H"/>
    <property type="match status" value="1"/>
</dbReference>
<dbReference type="EMBL" id="SOYY01000008">
    <property type="protein sequence ID" value="KAA0717642.1"/>
    <property type="molecule type" value="Genomic_DNA"/>
</dbReference>
<keyword evidence="2" id="KW-0548">Nucleotidyltransferase</keyword>
<keyword evidence="5" id="KW-0378">Hydrolase</keyword>
<dbReference type="PROSITE" id="PS50879">
    <property type="entry name" value="RNASE_H_1"/>
    <property type="match status" value="1"/>
</dbReference>
<evidence type="ECO:0000256" key="1">
    <source>
        <dbReference type="ARBA" id="ARBA00022679"/>
    </source>
</evidence>
<gene>
    <name evidence="8" type="ORF">E1301_Tti006344</name>
    <name evidence="10" type="ORF">E1301_Tti016750</name>
    <name evidence="9" type="ORF">E1301_Tti018165</name>
    <name evidence="11" type="ORF">E1301_Tti023276</name>
</gene>
<dbReference type="Proteomes" id="UP000324632">
    <property type="component" value="Chromosome 8"/>
</dbReference>